<evidence type="ECO:0000313" key="1">
    <source>
        <dbReference type="EMBL" id="DAF97858.1"/>
    </source>
</evidence>
<dbReference type="EMBL" id="BK016136">
    <property type="protein sequence ID" value="DAF97858.1"/>
    <property type="molecule type" value="Genomic_DNA"/>
</dbReference>
<protein>
    <submittedName>
        <fullName evidence="1">Uncharacterized protein</fullName>
    </submittedName>
</protein>
<proteinExistence type="predicted"/>
<name>A0A8S5UTY1_9CAUD</name>
<organism evidence="1">
    <name type="scientific">Myoviridae sp. ctYA416</name>
    <dbReference type="NCBI Taxonomy" id="2825125"/>
    <lineage>
        <taxon>Viruses</taxon>
        <taxon>Duplodnaviria</taxon>
        <taxon>Heunggongvirae</taxon>
        <taxon>Uroviricota</taxon>
        <taxon>Caudoviricetes</taxon>
    </lineage>
</organism>
<sequence length="102" mass="11847">MDLITFSCKFGIGDEEYLTYYFGENCLLYSILKFYSLLDSHVTKAHTDTNKIKYTIMTTDSSLGERLLYDFRRPLTIENCDKRIEVTVSGSNDTIYIIMSKL</sequence>
<reference evidence="1" key="1">
    <citation type="journal article" date="2021" name="Proc. Natl. Acad. Sci. U.S.A.">
        <title>A Catalog of Tens of Thousands of Viruses from Human Metagenomes Reveals Hidden Associations with Chronic Diseases.</title>
        <authorList>
            <person name="Tisza M.J."/>
            <person name="Buck C.B."/>
        </authorList>
    </citation>
    <scope>NUCLEOTIDE SEQUENCE</scope>
    <source>
        <strain evidence="1">CtYA416</strain>
    </source>
</reference>
<accession>A0A8S5UTY1</accession>